<gene>
    <name evidence="7" type="ORF">OXH55_10500</name>
</gene>
<evidence type="ECO:0000256" key="1">
    <source>
        <dbReference type="ARBA" id="ARBA00022448"/>
    </source>
</evidence>
<evidence type="ECO:0000256" key="4">
    <source>
        <dbReference type="ARBA" id="ARBA00022679"/>
    </source>
</evidence>
<keyword evidence="3" id="KW-0762">Sugar transport</keyword>
<dbReference type="EMBL" id="JAPQES010000003">
    <property type="protein sequence ID" value="MCY6371063.1"/>
    <property type="molecule type" value="Genomic_DNA"/>
</dbReference>
<dbReference type="CDD" id="cd00211">
    <property type="entry name" value="PTS_IIA_fru"/>
    <property type="match status" value="1"/>
</dbReference>
<feature type="domain" description="PTS EIIA type-2" evidence="6">
    <location>
        <begin position="1"/>
        <end position="148"/>
    </location>
</feature>
<evidence type="ECO:0000313" key="8">
    <source>
        <dbReference type="Proteomes" id="UP001079657"/>
    </source>
</evidence>
<dbReference type="InterPro" id="IPR016152">
    <property type="entry name" value="PTrfase/Anion_transptr"/>
</dbReference>
<name>A0ABT4CPS2_9CLOT</name>
<keyword evidence="8" id="KW-1185">Reference proteome</keyword>
<dbReference type="SUPFAM" id="SSF55804">
    <property type="entry name" value="Phoshotransferase/anion transport protein"/>
    <property type="match status" value="1"/>
</dbReference>
<dbReference type="InterPro" id="IPR051541">
    <property type="entry name" value="PTS_SugarTrans_NitroReg"/>
</dbReference>
<dbReference type="GO" id="GO:0016740">
    <property type="term" value="F:transferase activity"/>
    <property type="evidence" value="ECO:0007669"/>
    <property type="project" value="UniProtKB-KW"/>
</dbReference>
<dbReference type="PROSITE" id="PS51094">
    <property type="entry name" value="PTS_EIIA_TYPE_2"/>
    <property type="match status" value="1"/>
</dbReference>
<evidence type="ECO:0000259" key="6">
    <source>
        <dbReference type="PROSITE" id="PS51094"/>
    </source>
</evidence>
<proteinExistence type="predicted"/>
<dbReference type="EC" id="2.7.1.202" evidence="7"/>
<dbReference type="PANTHER" id="PTHR47738">
    <property type="entry name" value="PTS SYSTEM FRUCTOSE-LIKE EIIA COMPONENT-RELATED"/>
    <property type="match status" value="1"/>
</dbReference>
<organism evidence="7 8">
    <name type="scientific">Clostridium ganghwense</name>
    <dbReference type="NCBI Taxonomy" id="312089"/>
    <lineage>
        <taxon>Bacteria</taxon>
        <taxon>Bacillati</taxon>
        <taxon>Bacillota</taxon>
        <taxon>Clostridia</taxon>
        <taxon>Eubacteriales</taxon>
        <taxon>Clostridiaceae</taxon>
        <taxon>Clostridium</taxon>
    </lineage>
</organism>
<keyword evidence="1" id="KW-0813">Transport</keyword>
<dbReference type="PROSITE" id="PS00372">
    <property type="entry name" value="PTS_EIIA_TYPE_2_HIS"/>
    <property type="match status" value="1"/>
</dbReference>
<dbReference type="Proteomes" id="UP001079657">
    <property type="component" value="Unassembled WGS sequence"/>
</dbReference>
<reference evidence="7" key="1">
    <citation type="submission" date="2022-12" db="EMBL/GenBank/DDBJ databases">
        <authorList>
            <person name="Wang J."/>
        </authorList>
    </citation>
    <scope>NUCLEOTIDE SEQUENCE</scope>
    <source>
        <strain evidence="7">HY-42-06</strain>
    </source>
</reference>
<protein>
    <submittedName>
        <fullName evidence="7">Fructose PTS transporter subunit IIA</fullName>
        <ecNumber evidence="7">2.7.1.202</ecNumber>
    </submittedName>
</protein>
<evidence type="ECO:0000256" key="5">
    <source>
        <dbReference type="ARBA" id="ARBA00022683"/>
    </source>
</evidence>
<evidence type="ECO:0000313" key="7">
    <source>
        <dbReference type="EMBL" id="MCY6371063.1"/>
    </source>
</evidence>
<dbReference type="Pfam" id="PF00359">
    <property type="entry name" value="PTS_EIIA_2"/>
    <property type="match status" value="1"/>
</dbReference>
<dbReference type="InterPro" id="IPR004715">
    <property type="entry name" value="PTS_IIA_fruc"/>
</dbReference>
<evidence type="ECO:0000256" key="3">
    <source>
        <dbReference type="ARBA" id="ARBA00022597"/>
    </source>
</evidence>
<keyword evidence="5" id="KW-0598">Phosphotransferase system</keyword>
<sequence>MLNLEAIKFVEGAKTKQEALVMFAKMASELEYINSKEEFLNGLLGREEEFSTGIGANVAVPHCKSNTVKKATVLVQKFSNEIHWGALDGEPVKLAICLAIPEEEAGTTHIKLLSNIARSLINKEFVHDLLNANKEEELLEKLISVISE</sequence>
<keyword evidence="4 7" id="KW-0808">Transferase</keyword>
<dbReference type="Gene3D" id="3.40.930.10">
    <property type="entry name" value="Mannitol-specific EII, Chain A"/>
    <property type="match status" value="1"/>
</dbReference>
<accession>A0ABT4CPS2</accession>
<dbReference type="NCBIfam" id="TIGR00848">
    <property type="entry name" value="fruA"/>
    <property type="match status" value="1"/>
</dbReference>
<evidence type="ECO:0000256" key="2">
    <source>
        <dbReference type="ARBA" id="ARBA00022553"/>
    </source>
</evidence>
<dbReference type="RefSeq" id="WP_268049901.1">
    <property type="nucleotide sequence ID" value="NZ_JAPQES010000003.1"/>
</dbReference>
<keyword evidence="2" id="KW-0597">Phosphoprotein</keyword>
<dbReference type="InterPro" id="IPR002178">
    <property type="entry name" value="PTS_EIIA_type-2_dom"/>
</dbReference>
<comment type="caution">
    <text evidence="7">The sequence shown here is derived from an EMBL/GenBank/DDBJ whole genome shotgun (WGS) entry which is preliminary data.</text>
</comment>